<comment type="caution">
    <text evidence="1">The sequence shown here is derived from an EMBL/GenBank/DDBJ whole genome shotgun (WGS) entry which is preliminary data.</text>
</comment>
<accession>A0A154V1K0</accession>
<protein>
    <submittedName>
        <fullName evidence="1">Uncharacterized protein</fullName>
    </submittedName>
</protein>
<dbReference type="OrthoDB" id="4829084at2"/>
<evidence type="ECO:0000313" key="2">
    <source>
        <dbReference type="Proteomes" id="UP000076218"/>
    </source>
</evidence>
<dbReference type="AlphaFoldDB" id="A0A154V1K0"/>
<proteinExistence type="predicted"/>
<dbReference type="InterPro" id="IPR045436">
    <property type="entry name" value="DUF6507"/>
</dbReference>
<name>A0A154V1K0_9MICO</name>
<evidence type="ECO:0000313" key="1">
    <source>
        <dbReference type="EMBL" id="KZC95187.1"/>
    </source>
</evidence>
<reference evidence="1 2" key="1">
    <citation type="submission" date="2016-01" db="EMBL/GenBank/DDBJ databases">
        <title>Draft genome sequence of Clavibacter michiganensis subsp. tessellarius DOAB 609.</title>
        <authorList>
            <person name="Tambong J.T."/>
        </authorList>
    </citation>
    <scope>NUCLEOTIDE SEQUENCE [LARGE SCALE GENOMIC DNA]</scope>
    <source>
        <strain evidence="1 2">DOAB 609</strain>
    </source>
</reference>
<dbReference type="EMBL" id="LQXA01000029">
    <property type="protein sequence ID" value="KZC95187.1"/>
    <property type="molecule type" value="Genomic_DNA"/>
</dbReference>
<dbReference type="STRING" id="31965.AWH51_09365"/>
<dbReference type="Pfam" id="PF20117">
    <property type="entry name" value="DUF6507"/>
    <property type="match status" value="1"/>
</dbReference>
<organism evidence="1 2">
    <name type="scientific">Clavibacter tessellarius</name>
    <dbReference type="NCBI Taxonomy" id="31965"/>
    <lineage>
        <taxon>Bacteria</taxon>
        <taxon>Bacillati</taxon>
        <taxon>Actinomycetota</taxon>
        <taxon>Actinomycetes</taxon>
        <taxon>Micrococcales</taxon>
        <taxon>Microbacteriaceae</taxon>
        <taxon>Clavibacter</taxon>
    </lineage>
</organism>
<gene>
    <name evidence="1" type="ORF">AWH51_09365</name>
</gene>
<dbReference type="Proteomes" id="UP000076218">
    <property type="component" value="Unassembled WGS sequence"/>
</dbReference>
<sequence length="133" mass="13365">MSGWSIEPEGVRQVLNKVQDDAKELSTAFGGIANAQESLDGGSGATAASTAVSQWRVAATPLLAPVAAAVVGLLESEQSRIAGIATRIEACGVGAGNATMAYLQGDEEMAASTQRTALAAASSGDLTALENRS</sequence>
<dbReference type="RefSeq" id="WP_063071475.1">
    <property type="nucleotide sequence ID" value="NZ_LQXA01000029.1"/>
</dbReference>